<proteinExistence type="predicted"/>
<dbReference type="EMBL" id="CAJMWR010000851">
    <property type="protein sequence ID" value="CAE6405160.1"/>
    <property type="molecule type" value="Genomic_DNA"/>
</dbReference>
<sequence length="128" mass="15023">MGIWSDMSTFRGMDMYIFKWHEAHVRRLGAVCRDQNLGSRREHRQPFSKAFRKHQWYWLSPLLDWLYKPIRGLSFIFSTIRSSTIYISTLQTLQLIMIANVQIVNFCGDDCNCAPDTCKCDGCPKHSK</sequence>
<gene>
    <name evidence="1" type="ORF">RDB_LOCUS39621</name>
</gene>
<evidence type="ECO:0000313" key="2">
    <source>
        <dbReference type="Proteomes" id="UP000663840"/>
    </source>
</evidence>
<accession>A0A8H2WTB2</accession>
<dbReference type="AlphaFoldDB" id="A0A8H2WTB2"/>
<dbReference type="Proteomes" id="UP000663840">
    <property type="component" value="Unassembled WGS sequence"/>
</dbReference>
<name>A0A8H2WTB2_9AGAM</name>
<reference evidence="1" key="1">
    <citation type="submission" date="2021-01" db="EMBL/GenBank/DDBJ databases">
        <authorList>
            <person name="Kaushik A."/>
        </authorList>
    </citation>
    <scope>NUCLEOTIDE SEQUENCE</scope>
    <source>
        <strain evidence="1">AG1-1A</strain>
    </source>
</reference>
<organism evidence="1 2">
    <name type="scientific">Rhizoctonia solani</name>
    <dbReference type="NCBI Taxonomy" id="456999"/>
    <lineage>
        <taxon>Eukaryota</taxon>
        <taxon>Fungi</taxon>
        <taxon>Dikarya</taxon>
        <taxon>Basidiomycota</taxon>
        <taxon>Agaricomycotina</taxon>
        <taxon>Agaricomycetes</taxon>
        <taxon>Cantharellales</taxon>
        <taxon>Ceratobasidiaceae</taxon>
        <taxon>Rhizoctonia</taxon>
    </lineage>
</organism>
<protein>
    <submittedName>
        <fullName evidence="1">Uncharacterized protein</fullName>
    </submittedName>
</protein>
<comment type="caution">
    <text evidence="1">The sequence shown here is derived from an EMBL/GenBank/DDBJ whole genome shotgun (WGS) entry which is preliminary data.</text>
</comment>
<evidence type="ECO:0000313" key="1">
    <source>
        <dbReference type="EMBL" id="CAE6405160.1"/>
    </source>
</evidence>